<accession>A0A5C6FK47</accession>
<feature type="transmembrane region" description="Helical" evidence="1">
    <location>
        <begin position="73"/>
        <end position="102"/>
    </location>
</feature>
<reference evidence="2 3" key="1">
    <citation type="submission" date="2019-02" db="EMBL/GenBank/DDBJ databases">
        <title>Deep-cultivation of Planctomycetes and their phenomic and genomic characterization uncovers novel biology.</title>
        <authorList>
            <person name="Wiegand S."/>
            <person name="Jogler M."/>
            <person name="Boedeker C."/>
            <person name="Pinto D."/>
            <person name="Vollmers J."/>
            <person name="Rivas-Marin E."/>
            <person name="Kohn T."/>
            <person name="Peeters S.H."/>
            <person name="Heuer A."/>
            <person name="Rast P."/>
            <person name="Oberbeckmann S."/>
            <person name="Bunk B."/>
            <person name="Jeske O."/>
            <person name="Meyerdierks A."/>
            <person name="Storesund J.E."/>
            <person name="Kallscheuer N."/>
            <person name="Luecker S."/>
            <person name="Lage O.M."/>
            <person name="Pohl T."/>
            <person name="Merkel B.J."/>
            <person name="Hornburger P."/>
            <person name="Mueller R.-W."/>
            <person name="Bruemmer F."/>
            <person name="Labrenz M."/>
            <person name="Spormann A.M."/>
            <person name="Op Den Camp H."/>
            <person name="Overmann J."/>
            <person name="Amann R."/>
            <person name="Jetten M.S.M."/>
            <person name="Mascher T."/>
            <person name="Medema M.H."/>
            <person name="Devos D.P."/>
            <person name="Kaster A.-K."/>
            <person name="Ovreas L."/>
            <person name="Rohde M."/>
            <person name="Galperin M.Y."/>
            <person name="Jogler C."/>
        </authorList>
    </citation>
    <scope>NUCLEOTIDE SEQUENCE [LARGE SCALE GENOMIC DNA]</scope>
    <source>
        <strain evidence="2 3">V7</strain>
    </source>
</reference>
<dbReference type="OrthoDB" id="9832739at2"/>
<evidence type="ECO:0000313" key="2">
    <source>
        <dbReference type="EMBL" id="TWU62655.1"/>
    </source>
</evidence>
<sequence>MKVTLKECLEGMATEMRWGVSDAVEHSVKFTRYLLYAVEALAGHACRIFGWVYKRGFSQVDTQLSRRGTPVELRSALGFTLGIPALAVRIALIGVVALLWVIHAPRVVFHTWDTIVKVEQYPNKKRTPKKSRPWQRLDDFDDVRVRVSELTQYPKQ</sequence>
<organism evidence="2 3">
    <name type="scientific">Crateriforma conspicua</name>
    <dbReference type="NCBI Taxonomy" id="2527996"/>
    <lineage>
        <taxon>Bacteria</taxon>
        <taxon>Pseudomonadati</taxon>
        <taxon>Planctomycetota</taxon>
        <taxon>Planctomycetia</taxon>
        <taxon>Planctomycetales</taxon>
        <taxon>Planctomycetaceae</taxon>
        <taxon>Crateriforma</taxon>
    </lineage>
</organism>
<keyword evidence="1" id="KW-1133">Transmembrane helix</keyword>
<dbReference type="RefSeq" id="WP_146415423.1">
    <property type="nucleotide sequence ID" value="NZ_SJPZ01000002.1"/>
</dbReference>
<comment type="caution">
    <text evidence="2">The sequence shown here is derived from an EMBL/GenBank/DDBJ whole genome shotgun (WGS) entry which is preliminary data.</text>
</comment>
<keyword evidence="1" id="KW-0812">Transmembrane</keyword>
<evidence type="ECO:0000313" key="3">
    <source>
        <dbReference type="Proteomes" id="UP000316476"/>
    </source>
</evidence>
<evidence type="ECO:0000256" key="1">
    <source>
        <dbReference type="SAM" id="Phobius"/>
    </source>
</evidence>
<dbReference type="AlphaFoldDB" id="A0A5C6FK47"/>
<dbReference type="EMBL" id="SJPZ01000002">
    <property type="protein sequence ID" value="TWU62655.1"/>
    <property type="molecule type" value="Genomic_DNA"/>
</dbReference>
<dbReference type="Proteomes" id="UP000316476">
    <property type="component" value="Unassembled WGS sequence"/>
</dbReference>
<gene>
    <name evidence="2" type="ORF">V7x_43900</name>
</gene>
<proteinExistence type="predicted"/>
<keyword evidence="1" id="KW-0472">Membrane</keyword>
<name>A0A5C6FK47_9PLAN</name>
<protein>
    <submittedName>
        <fullName evidence="2">Uncharacterized protein</fullName>
    </submittedName>
</protein>